<dbReference type="Proteomes" id="UP000676336">
    <property type="component" value="Unassembled WGS sequence"/>
</dbReference>
<feature type="non-terminal residue" evidence="2">
    <location>
        <position position="44"/>
    </location>
</feature>
<sequence length="44" mass="4907">MAALGQRLQTVEKLAGPRRETLTDEKLSRKNTLDAIGVETHEDD</sequence>
<name>A0A8S2Z1P7_9BILA</name>
<dbReference type="EMBL" id="CAJOBI010101483">
    <property type="protein sequence ID" value="CAF4589930.1"/>
    <property type="molecule type" value="Genomic_DNA"/>
</dbReference>
<evidence type="ECO:0000313" key="2">
    <source>
        <dbReference type="EMBL" id="CAF4589930.1"/>
    </source>
</evidence>
<feature type="region of interest" description="Disordered" evidence="1">
    <location>
        <begin position="1"/>
        <end position="28"/>
    </location>
</feature>
<comment type="caution">
    <text evidence="2">The sequence shown here is derived from an EMBL/GenBank/DDBJ whole genome shotgun (WGS) entry which is preliminary data.</text>
</comment>
<accession>A0A8S2Z1P7</accession>
<proteinExistence type="predicted"/>
<protein>
    <submittedName>
        <fullName evidence="2">Uncharacterized protein</fullName>
    </submittedName>
</protein>
<reference evidence="2" key="1">
    <citation type="submission" date="2021-02" db="EMBL/GenBank/DDBJ databases">
        <authorList>
            <person name="Nowell W R."/>
        </authorList>
    </citation>
    <scope>NUCLEOTIDE SEQUENCE</scope>
</reference>
<evidence type="ECO:0000313" key="3">
    <source>
        <dbReference type="Proteomes" id="UP000676336"/>
    </source>
</evidence>
<gene>
    <name evidence="2" type="ORF">SMN809_LOCUS38638</name>
</gene>
<organism evidence="2 3">
    <name type="scientific">Rotaria magnacalcarata</name>
    <dbReference type="NCBI Taxonomy" id="392030"/>
    <lineage>
        <taxon>Eukaryota</taxon>
        <taxon>Metazoa</taxon>
        <taxon>Spiralia</taxon>
        <taxon>Gnathifera</taxon>
        <taxon>Rotifera</taxon>
        <taxon>Eurotatoria</taxon>
        <taxon>Bdelloidea</taxon>
        <taxon>Philodinida</taxon>
        <taxon>Philodinidae</taxon>
        <taxon>Rotaria</taxon>
    </lineage>
</organism>
<evidence type="ECO:0000256" key="1">
    <source>
        <dbReference type="SAM" id="MobiDB-lite"/>
    </source>
</evidence>
<feature type="compositionally biased region" description="Basic and acidic residues" evidence="1">
    <location>
        <begin position="15"/>
        <end position="28"/>
    </location>
</feature>
<dbReference type="AlphaFoldDB" id="A0A8S2Z1P7"/>